<dbReference type="Proteomes" id="UP000266302">
    <property type="component" value="Unassembled WGS sequence"/>
</dbReference>
<dbReference type="SUPFAM" id="SSF52540">
    <property type="entry name" value="P-loop containing nucleoside triphosphate hydrolases"/>
    <property type="match status" value="1"/>
</dbReference>
<protein>
    <recommendedName>
        <fullName evidence="3">UDP-N-acetylglucosamine kinase</fullName>
    </recommendedName>
</protein>
<dbReference type="Pfam" id="PF13671">
    <property type="entry name" value="AAA_33"/>
    <property type="match status" value="1"/>
</dbReference>
<dbReference type="PANTHER" id="PTHR39206:SF1">
    <property type="entry name" value="SLL8004 PROTEIN"/>
    <property type="match status" value="1"/>
</dbReference>
<dbReference type="EMBL" id="QXJC01000001">
    <property type="protein sequence ID" value="RID99316.1"/>
    <property type="molecule type" value="Genomic_DNA"/>
</dbReference>
<dbReference type="OrthoDB" id="9791543at2"/>
<evidence type="ECO:0000313" key="1">
    <source>
        <dbReference type="EMBL" id="RID99316.1"/>
    </source>
</evidence>
<reference evidence="1 2" key="1">
    <citation type="submission" date="2018-09" db="EMBL/GenBank/DDBJ databases">
        <title>Draft genome of Simplicispira sp. NY-02.</title>
        <authorList>
            <person name="Im W.T."/>
        </authorList>
    </citation>
    <scope>NUCLEOTIDE SEQUENCE [LARGE SCALE GENOMIC DNA]</scope>
    <source>
        <strain evidence="1 2">NY-02</strain>
    </source>
</reference>
<dbReference type="AlphaFoldDB" id="A0A398CHQ7"/>
<dbReference type="PANTHER" id="PTHR39206">
    <property type="entry name" value="SLL8004 PROTEIN"/>
    <property type="match status" value="1"/>
</dbReference>
<dbReference type="Gene3D" id="3.40.50.300">
    <property type="entry name" value="P-loop containing nucleotide triphosphate hydrolases"/>
    <property type="match status" value="1"/>
</dbReference>
<organism evidence="1 2">
    <name type="scientific">Simplicispira hankyongi</name>
    <dbReference type="NCBI Taxonomy" id="2315688"/>
    <lineage>
        <taxon>Bacteria</taxon>
        <taxon>Pseudomonadati</taxon>
        <taxon>Pseudomonadota</taxon>
        <taxon>Betaproteobacteria</taxon>
        <taxon>Burkholderiales</taxon>
        <taxon>Comamonadaceae</taxon>
        <taxon>Simplicispira</taxon>
    </lineage>
</organism>
<accession>A0A398CHQ7</accession>
<evidence type="ECO:0008006" key="3">
    <source>
        <dbReference type="Google" id="ProtNLM"/>
    </source>
</evidence>
<name>A0A398CHQ7_9BURK</name>
<sequence>MAEAEADGDAGARLGARPFILVLAGVNGAGKSSVGGALLAEHGLSWFNPDSFARELVVQLGLNVHEANARAWEFGRSQLEAAITNGSNCAFETTLGGKTIAAMLAQAAGTHDILMIFCGLQSVQLHLQRVQARVASGGHAIAEAKIRERWVSSRLNLLKLMPRLTRLQVFDNSAQVAAGQDIPEPVLVMETLRGELLFPEPSDAQALKATPEWAQPMVQAAIERQAGPAS</sequence>
<comment type="caution">
    <text evidence="1">The sequence shown here is derived from an EMBL/GenBank/DDBJ whole genome shotgun (WGS) entry which is preliminary data.</text>
</comment>
<keyword evidence="2" id="KW-1185">Reference proteome</keyword>
<proteinExistence type="predicted"/>
<dbReference type="InterPro" id="IPR027417">
    <property type="entry name" value="P-loop_NTPase"/>
</dbReference>
<evidence type="ECO:0000313" key="2">
    <source>
        <dbReference type="Proteomes" id="UP000266302"/>
    </source>
</evidence>
<gene>
    <name evidence="1" type="ORF">D3F03_02440</name>
</gene>
<dbReference type="RefSeq" id="WP_119107766.1">
    <property type="nucleotide sequence ID" value="NZ_QXJC01000001.1"/>
</dbReference>